<dbReference type="CDD" id="cd02947">
    <property type="entry name" value="TRX_family"/>
    <property type="match status" value="1"/>
</dbReference>
<dbReference type="InterPro" id="IPR013766">
    <property type="entry name" value="Thioredoxin_domain"/>
</dbReference>
<dbReference type="InterPro" id="IPR017937">
    <property type="entry name" value="Thioredoxin_CS"/>
</dbReference>
<evidence type="ECO:0000259" key="5">
    <source>
        <dbReference type="PROSITE" id="PS51352"/>
    </source>
</evidence>
<evidence type="ECO:0000256" key="4">
    <source>
        <dbReference type="SAM" id="Phobius"/>
    </source>
</evidence>
<proteinExistence type="predicted"/>
<evidence type="ECO:0000313" key="6">
    <source>
        <dbReference type="EMBL" id="OEU06818.1"/>
    </source>
</evidence>
<dbReference type="KEGG" id="fcy:FRACYDRAFT_287520"/>
<dbReference type="GO" id="GO:0015035">
    <property type="term" value="F:protein-disulfide reductase activity"/>
    <property type="evidence" value="ECO:0007669"/>
    <property type="project" value="TreeGrafter"/>
</dbReference>
<keyword evidence="4" id="KW-1133">Transmembrane helix</keyword>
<keyword evidence="4" id="KW-0812">Transmembrane</keyword>
<dbReference type="PANTHER" id="PTHR45663:SF11">
    <property type="entry name" value="GEO12009P1"/>
    <property type="match status" value="1"/>
</dbReference>
<keyword evidence="1" id="KW-0813">Transport</keyword>
<dbReference type="GO" id="GO:0005829">
    <property type="term" value="C:cytosol"/>
    <property type="evidence" value="ECO:0007669"/>
    <property type="project" value="TreeGrafter"/>
</dbReference>
<dbReference type="EMBL" id="KV784397">
    <property type="protein sequence ID" value="OEU06818.1"/>
    <property type="molecule type" value="Genomic_DNA"/>
</dbReference>
<feature type="transmembrane region" description="Helical" evidence="4">
    <location>
        <begin position="25"/>
        <end position="48"/>
    </location>
</feature>
<dbReference type="PROSITE" id="PS00194">
    <property type="entry name" value="THIOREDOXIN_1"/>
    <property type="match status" value="1"/>
</dbReference>
<dbReference type="PROSITE" id="PS51352">
    <property type="entry name" value="THIOREDOXIN_2"/>
    <property type="match status" value="1"/>
</dbReference>
<keyword evidence="3" id="KW-1015">Disulfide bond</keyword>
<sequence>MIDKIIKYQNDSEKNFEQEKNLKTIINYIIAFILFFLSTIISAFTFPLRFIYKNTIRRNYDSKIIHLNDSNIDSVLKKEKLVLIDFWAEWCGPCLMMNSTIEKFATESEGIRITKVNADVNRKLTNKFKIEGLPQFILMKNGVEIRRHAGAMTIFDLAIFCDEDE</sequence>
<dbReference type="PANTHER" id="PTHR45663">
    <property type="entry name" value="GEO12009P1"/>
    <property type="match status" value="1"/>
</dbReference>
<name>A0A1E7ELN0_9STRA</name>
<dbReference type="OrthoDB" id="2121326at2759"/>
<keyword evidence="2" id="KW-0249">Electron transport</keyword>
<accession>A0A1E7ELN0</accession>
<keyword evidence="4" id="KW-0472">Membrane</keyword>
<dbReference type="AlphaFoldDB" id="A0A1E7ELN0"/>
<reference evidence="6 7" key="1">
    <citation type="submission" date="2016-09" db="EMBL/GenBank/DDBJ databases">
        <title>Extensive genetic diversity and differential bi-allelic expression allows diatom success in the polar Southern Ocean.</title>
        <authorList>
            <consortium name="DOE Joint Genome Institute"/>
            <person name="Mock T."/>
            <person name="Otillar R.P."/>
            <person name="Strauss J."/>
            <person name="Dupont C."/>
            <person name="Frickenhaus S."/>
            <person name="Maumus F."/>
            <person name="Mcmullan M."/>
            <person name="Sanges R."/>
            <person name="Schmutz J."/>
            <person name="Toseland A."/>
            <person name="Valas R."/>
            <person name="Veluchamy A."/>
            <person name="Ward B.J."/>
            <person name="Allen A."/>
            <person name="Barry K."/>
            <person name="Falciatore A."/>
            <person name="Ferrante M."/>
            <person name="Fortunato A.E."/>
            <person name="Gloeckner G."/>
            <person name="Gruber A."/>
            <person name="Hipkin R."/>
            <person name="Janech M."/>
            <person name="Kroth P."/>
            <person name="Leese F."/>
            <person name="Lindquist E."/>
            <person name="Lyon B.R."/>
            <person name="Martin J."/>
            <person name="Mayer C."/>
            <person name="Parker M."/>
            <person name="Quesneville H."/>
            <person name="Raymond J."/>
            <person name="Uhlig C."/>
            <person name="Valentin K.U."/>
            <person name="Worden A.Z."/>
            <person name="Armbrust E.V."/>
            <person name="Bowler C."/>
            <person name="Green B."/>
            <person name="Moulton V."/>
            <person name="Van Oosterhout C."/>
            <person name="Grigoriev I."/>
        </authorList>
    </citation>
    <scope>NUCLEOTIDE SEQUENCE [LARGE SCALE GENOMIC DNA]</scope>
    <source>
        <strain evidence="6 7">CCMP1102</strain>
    </source>
</reference>
<dbReference type="InParanoid" id="A0A1E7ELN0"/>
<keyword evidence="7" id="KW-1185">Reference proteome</keyword>
<evidence type="ECO:0000256" key="3">
    <source>
        <dbReference type="ARBA" id="ARBA00023157"/>
    </source>
</evidence>
<dbReference type="SUPFAM" id="SSF52833">
    <property type="entry name" value="Thioredoxin-like"/>
    <property type="match status" value="1"/>
</dbReference>
<dbReference type="Proteomes" id="UP000095751">
    <property type="component" value="Unassembled WGS sequence"/>
</dbReference>
<evidence type="ECO:0000256" key="1">
    <source>
        <dbReference type="ARBA" id="ARBA00022448"/>
    </source>
</evidence>
<dbReference type="GO" id="GO:0045454">
    <property type="term" value="P:cell redox homeostasis"/>
    <property type="evidence" value="ECO:0007669"/>
    <property type="project" value="TreeGrafter"/>
</dbReference>
<gene>
    <name evidence="6" type="ORF">FRACYDRAFT_287520</name>
</gene>
<dbReference type="Gene3D" id="3.40.30.10">
    <property type="entry name" value="Glutaredoxin"/>
    <property type="match status" value="1"/>
</dbReference>
<dbReference type="Pfam" id="PF00085">
    <property type="entry name" value="Thioredoxin"/>
    <property type="match status" value="1"/>
</dbReference>
<organism evidence="6 7">
    <name type="scientific">Fragilariopsis cylindrus CCMP1102</name>
    <dbReference type="NCBI Taxonomy" id="635003"/>
    <lineage>
        <taxon>Eukaryota</taxon>
        <taxon>Sar</taxon>
        <taxon>Stramenopiles</taxon>
        <taxon>Ochrophyta</taxon>
        <taxon>Bacillariophyta</taxon>
        <taxon>Bacillariophyceae</taxon>
        <taxon>Bacillariophycidae</taxon>
        <taxon>Bacillariales</taxon>
        <taxon>Bacillariaceae</taxon>
        <taxon>Fragilariopsis</taxon>
    </lineage>
</organism>
<feature type="domain" description="Thioredoxin" evidence="5">
    <location>
        <begin position="37"/>
        <end position="165"/>
    </location>
</feature>
<evidence type="ECO:0000256" key="2">
    <source>
        <dbReference type="ARBA" id="ARBA00022982"/>
    </source>
</evidence>
<dbReference type="InterPro" id="IPR036249">
    <property type="entry name" value="Thioredoxin-like_sf"/>
</dbReference>
<evidence type="ECO:0000313" key="7">
    <source>
        <dbReference type="Proteomes" id="UP000095751"/>
    </source>
</evidence>
<protein>
    <recommendedName>
        <fullName evidence="5">Thioredoxin domain-containing protein</fullName>
    </recommendedName>
</protein>